<accession>A0A178Z8K4</accession>
<feature type="region of interest" description="Disordered" evidence="1">
    <location>
        <begin position="1"/>
        <end position="30"/>
    </location>
</feature>
<dbReference type="Pfam" id="PF06985">
    <property type="entry name" value="HET"/>
    <property type="match status" value="1"/>
</dbReference>
<dbReference type="EMBL" id="LVYI01000011">
    <property type="protein sequence ID" value="OAP55513.1"/>
    <property type="molecule type" value="Genomic_DNA"/>
</dbReference>
<proteinExistence type="predicted"/>
<dbReference type="Proteomes" id="UP000078343">
    <property type="component" value="Unassembled WGS sequence"/>
</dbReference>
<sequence length="671" mass="75599">MASPEPPLAEEPCETEPSHDEPAISAPDQRSPGDCGNIWSCDCCIYLLESGGGVKHAKIQQAAQQGCNRCWIVAQAIQVVVEERKLAEFEDWSESTMILRRKGTFSCRDVRFGVCPVVEIFVEQSTTITDKLLCEGVKLLDVKRNITVKGVPEECLQFASDALHKCVRNHERCRGNSRLRFIPRRLVDVGNDGTVKVIDDAPSSVPVGSKYVALTYCWGPQSVIKDKMLTLTAQNLEQMGNGVSVDELPRVFRDAIQTTRSLQIRYLWIDALCIAQGDEEEWRTESLRMREVYAGAHVTISADAASTCDESFLEMPNRGQRKAVDIGTRRFGSRILARLAHKYWKEPECKLHARGWTLQEALLSPRLIHFGFSQVDFSCIEEEPLREDGDSPKYNGSNASILNDLRQGWFRPSSRQHKRSRYPNPRLFKLWRDLVTNYTGRDLSEPDDALPAISGLASQLQQQLHPPSRYCAGLWEEDFVGGLCWFGARGKTPRTPPTKSPSWSWVSYPGQVKFPPIDASRFAQLVALSPSPKDGDFGHTDSMEATIEGPLLDVVLERHDGRLRIVPVPAGLTPFGGIYFFWYMDNQELESLLLRPIWKRSRGISKQRRVMAHLLTLGTSDSSFFHLVLVRSTTTSNTHRRVGLCDSAPRGERSAFDSWLSSFEQKRITIV</sequence>
<evidence type="ECO:0000256" key="1">
    <source>
        <dbReference type="SAM" id="MobiDB-lite"/>
    </source>
</evidence>
<evidence type="ECO:0000259" key="2">
    <source>
        <dbReference type="Pfam" id="PF06985"/>
    </source>
</evidence>
<dbReference type="OrthoDB" id="4149406at2759"/>
<dbReference type="InterPro" id="IPR010730">
    <property type="entry name" value="HET"/>
</dbReference>
<keyword evidence="4" id="KW-1185">Reference proteome</keyword>
<evidence type="ECO:0000313" key="4">
    <source>
        <dbReference type="Proteomes" id="UP000078343"/>
    </source>
</evidence>
<dbReference type="STRING" id="1367422.A0A178Z8K4"/>
<evidence type="ECO:0000313" key="3">
    <source>
        <dbReference type="EMBL" id="OAP55513.1"/>
    </source>
</evidence>
<dbReference type="PANTHER" id="PTHR33112:SF16">
    <property type="entry name" value="HETEROKARYON INCOMPATIBILITY DOMAIN-CONTAINING PROTEIN"/>
    <property type="match status" value="1"/>
</dbReference>
<dbReference type="AlphaFoldDB" id="A0A178Z8K4"/>
<organism evidence="3 4">
    <name type="scientific">Fonsecaea erecta</name>
    <dbReference type="NCBI Taxonomy" id="1367422"/>
    <lineage>
        <taxon>Eukaryota</taxon>
        <taxon>Fungi</taxon>
        <taxon>Dikarya</taxon>
        <taxon>Ascomycota</taxon>
        <taxon>Pezizomycotina</taxon>
        <taxon>Eurotiomycetes</taxon>
        <taxon>Chaetothyriomycetidae</taxon>
        <taxon>Chaetothyriales</taxon>
        <taxon>Herpotrichiellaceae</taxon>
        <taxon>Fonsecaea</taxon>
    </lineage>
</organism>
<reference evidence="3 4" key="1">
    <citation type="submission" date="2016-04" db="EMBL/GenBank/DDBJ databases">
        <title>Draft genome of Fonsecaea erecta CBS 125763.</title>
        <authorList>
            <person name="Weiss V.A."/>
            <person name="Vicente V.A."/>
            <person name="Raittz R.T."/>
            <person name="Moreno L.F."/>
            <person name="De Souza E.M."/>
            <person name="Pedrosa F.O."/>
            <person name="Steffens M.B."/>
            <person name="Faoro H."/>
            <person name="Tadra-Sfeir M.Z."/>
            <person name="Najafzadeh M.J."/>
            <person name="Felipe M.S."/>
            <person name="Teixeira M."/>
            <person name="Sun J."/>
            <person name="Xi L."/>
            <person name="Gomes R."/>
            <person name="De Azevedo C.M."/>
            <person name="Salgado C.G."/>
            <person name="Da Silva M.B."/>
            <person name="Nascimento M.F."/>
            <person name="Queiroz-Telles F."/>
            <person name="Attili D.S."/>
            <person name="Gorbushina A."/>
        </authorList>
    </citation>
    <scope>NUCLEOTIDE SEQUENCE [LARGE SCALE GENOMIC DNA]</scope>
    <source>
        <strain evidence="3 4">CBS 125763</strain>
    </source>
</reference>
<dbReference type="PANTHER" id="PTHR33112">
    <property type="entry name" value="DOMAIN PROTEIN, PUTATIVE-RELATED"/>
    <property type="match status" value="1"/>
</dbReference>
<name>A0A178Z8K4_9EURO</name>
<comment type="caution">
    <text evidence="3">The sequence shown here is derived from an EMBL/GenBank/DDBJ whole genome shotgun (WGS) entry which is preliminary data.</text>
</comment>
<dbReference type="GeneID" id="30014654"/>
<dbReference type="RefSeq" id="XP_018688880.1">
    <property type="nucleotide sequence ID" value="XM_018841992.1"/>
</dbReference>
<protein>
    <recommendedName>
        <fullName evidence="2">Heterokaryon incompatibility domain-containing protein</fullName>
    </recommendedName>
</protein>
<gene>
    <name evidence="3" type="ORF">AYL99_10486</name>
</gene>
<feature type="domain" description="Heterokaryon incompatibility" evidence="2">
    <location>
        <begin position="211"/>
        <end position="360"/>
    </location>
</feature>